<feature type="domain" description="Flavin reductase like" evidence="1">
    <location>
        <begin position="12"/>
        <end position="152"/>
    </location>
</feature>
<dbReference type="InterPro" id="IPR002563">
    <property type="entry name" value="Flavin_Rdtase-like_dom"/>
</dbReference>
<dbReference type="AlphaFoldDB" id="A0A5J4LB03"/>
<dbReference type="PANTHER" id="PTHR43241">
    <property type="entry name" value="FLAVIN REDUCTASE DOMAIN PROTEIN"/>
    <property type="match status" value="1"/>
</dbReference>
<dbReference type="EMBL" id="BLAB01000001">
    <property type="protein sequence ID" value="GER94746.1"/>
    <property type="molecule type" value="Genomic_DNA"/>
</dbReference>
<evidence type="ECO:0000313" key="2">
    <source>
        <dbReference type="EMBL" id="GER94746.1"/>
    </source>
</evidence>
<dbReference type="InterPro" id="IPR053310">
    <property type="entry name" value="Flavoredoxin-like"/>
</dbReference>
<organism evidence="2">
    <name type="scientific">hot springs metagenome</name>
    <dbReference type="NCBI Taxonomy" id="433727"/>
    <lineage>
        <taxon>unclassified sequences</taxon>
        <taxon>metagenomes</taxon>
        <taxon>ecological metagenomes</taxon>
    </lineage>
</organism>
<comment type="caution">
    <text evidence="2">The sequence shown here is derived from an EMBL/GenBank/DDBJ whole genome shotgun (WGS) entry which is preliminary data.</text>
</comment>
<dbReference type="InterPro" id="IPR012349">
    <property type="entry name" value="Split_barrel_FMN-bd"/>
</dbReference>
<dbReference type="PANTHER" id="PTHR43241:SF1">
    <property type="entry name" value="FLAVIN REDUCTASE LIKE DOMAIN-CONTAINING PROTEIN"/>
    <property type="match status" value="1"/>
</dbReference>
<evidence type="ECO:0000259" key="1">
    <source>
        <dbReference type="SMART" id="SM00903"/>
    </source>
</evidence>
<dbReference type="SUPFAM" id="SSF50475">
    <property type="entry name" value="FMN-binding split barrel"/>
    <property type="match status" value="1"/>
</dbReference>
<gene>
    <name evidence="2" type="ORF">A45J_2510</name>
</gene>
<name>A0A5J4LB03_9ZZZZ</name>
<reference evidence="2" key="1">
    <citation type="submission" date="2019-10" db="EMBL/GenBank/DDBJ databases">
        <title>Metagenomic sequencing of thiosulfate-disproportionating enrichment culture.</title>
        <authorList>
            <person name="Umezawa K."/>
            <person name="Kojima H."/>
            <person name="Fukui M."/>
        </authorList>
    </citation>
    <scope>NUCLEOTIDE SEQUENCE</scope>
    <source>
        <strain evidence="2">45J</strain>
    </source>
</reference>
<accession>A0A5J4LB03</accession>
<dbReference type="Pfam" id="PF01613">
    <property type="entry name" value="Flavin_Reduct"/>
    <property type="match status" value="1"/>
</dbReference>
<proteinExistence type="predicted"/>
<dbReference type="SMART" id="SM00903">
    <property type="entry name" value="Flavin_Reduct"/>
    <property type="match status" value="1"/>
</dbReference>
<dbReference type="Gene3D" id="2.30.110.10">
    <property type="entry name" value="Electron Transport, Fmn-binding Protein, Chain A"/>
    <property type="match status" value="1"/>
</dbReference>
<sequence length="175" mass="19640">MLKQIKSDIYHLMHPKMAFFLTSISKDGKPNVMACAWATPVSEEPPIMVVCVSKESYTAELIKQTKEFAINIPTKNLLKPLMICGKTSGRNTDKFLKAKLKQIKSNSLKTPLIDGCIGYIECKLFKVVDAGECYAFLGNVVHASADNRFFKKNAWTEDSEIPLHLSGAKMVYFKE</sequence>
<dbReference type="GO" id="GO:0010181">
    <property type="term" value="F:FMN binding"/>
    <property type="evidence" value="ECO:0007669"/>
    <property type="project" value="InterPro"/>
</dbReference>
<protein>
    <submittedName>
        <fullName evidence="2">Flavin reductase family protein</fullName>
    </submittedName>
</protein>